<keyword evidence="1" id="KW-0808">Transferase</keyword>
<dbReference type="Proteomes" id="UP000016033">
    <property type="component" value="Unassembled WGS sequence"/>
</dbReference>
<organism evidence="5 6">
    <name type="scientific">Microbacterium maritypicum MF109</name>
    <dbReference type="NCBI Taxonomy" id="1333857"/>
    <lineage>
        <taxon>Bacteria</taxon>
        <taxon>Bacillati</taxon>
        <taxon>Actinomycetota</taxon>
        <taxon>Actinomycetes</taxon>
        <taxon>Micrococcales</taxon>
        <taxon>Microbacteriaceae</taxon>
        <taxon>Microbacterium</taxon>
    </lineage>
</organism>
<dbReference type="GO" id="GO:0000155">
    <property type="term" value="F:phosphorelay sensor kinase activity"/>
    <property type="evidence" value="ECO:0007669"/>
    <property type="project" value="InterPro"/>
</dbReference>
<sequence length="393" mass="41477">MTDVVLAAILGVLGGIVLSVLLLLARRLARGAADLGSDAEQAALTALHQASLAAPHLRAGLSDPDVVKAARHLRVLLGSAAVAIVSAEGTVSFDGPSDGLESAARRIAAQVGASGRRQVFPAQGREDDLEAVGAPILVDGRVVGVVVAFAAPVRAALVRAAEEVADWCGAQVELGGLDAQRTQLAEAELRSLRAQISPHFIYNALTAIASFILTDPARARELVLEFADFTRYSFRRQGEFTTVAEELGSIHSYLELERARFGDRLRVTLQIAPETLATVIPFLSVQPLVENAVRHGLEPGEGGGEIRIASRDDGTHTEITVEDDGVGMDPEALRTTLTAGDDGVHVGLRNVDTRLRQLYGADGGLVVETNTGAGTLVRMRVPKSQPQHDPDAD</sequence>
<gene>
    <name evidence="5" type="ORF">L687_11245</name>
</gene>
<dbReference type="InterPro" id="IPR050640">
    <property type="entry name" value="Bact_2-comp_sensor_kinase"/>
</dbReference>
<evidence type="ECO:0000256" key="1">
    <source>
        <dbReference type="ARBA" id="ARBA00022777"/>
    </source>
</evidence>
<dbReference type="Pfam" id="PF06580">
    <property type="entry name" value="His_kinase"/>
    <property type="match status" value="1"/>
</dbReference>
<proteinExistence type="predicted"/>
<dbReference type="InterPro" id="IPR010559">
    <property type="entry name" value="Sig_transdc_His_kin_internal"/>
</dbReference>
<evidence type="ECO:0000256" key="3">
    <source>
        <dbReference type="SAM" id="Phobius"/>
    </source>
</evidence>
<evidence type="ECO:0000313" key="5">
    <source>
        <dbReference type="EMBL" id="EQM85062.1"/>
    </source>
</evidence>
<keyword evidence="1" id="KW-0418">Kinase</keyword>
<accession>T5KZ81</accession>
<dbReference type="PANTHER" id="PTHR34220">
    <property type="entry name" value="SENSOR HISTIDINE KINASE YPDA"/>
    <property type="match status" value="1"/>
</dbReference>
<dbReference type="PATRIC" id="fig|1333857.3.peg.474"/>
<dbReference type="Pfam" id="PF02518">
    <property type="entry name" value="HATPase_c"/>
    <property type="match status" value="1"/>
</dbReference>
<dbReference type="GO" id="GO:0016020">
    <property type="term" value="C:membrane"/>
    <property type="evidence" value="ECO:0007669"/>
    <property type="project" value="InterPro"/>
</dbReference>
<dbReference type="InterPro" id="IPR036890">
    <property type="entry name" value="HATPase_C_sf"/>
</dbReference>
<dbReference type="InterPro" id="IPR003594">
    <property type="entry name" value="HATPase_dom"/>
</dbReference>
<keyword evidence="3" id="KW-0472">Membrane</keyword>
<evidence type="ECO:0000256" key="2">
    <source>
        <dbReference type="SAM" id="MobiDB-lite"/>
    </source>
</evidence>
<dbReference type="SUPFAM" id="SSF55874">
    <property type="entry name" value="ATPase domain of HSP90 chaperone/DNA topoisomerase II/histidine kinase"/>
    <property type="match status" value="1"/>
</dbReference>
<dbReference type="AlphaFoldDB" id="T5KZ81"/>
<dbReference type="Gene3D" id="3.30.565.10">
    <property type="entry name" value="Histidine kinase-like ATPase, C-terminal domain"/>
    <property type="match status" value="1"/>
</dbReference>
<dbReference type="InterPro" id="IPR005467">
    <property type="entry name" value="His_kinase_dom"/>
</dbReference>
<dbReference type="RefSeq" id="WP_021198461.1">
    <property type="nucleotide sequence ID" value="NZ_ATAO01000035.1"/>
</dbReference>
<evidence type="ECO:0000259" key="4">
    <source>
        <dbReference type="PROSITE" id="PS50109"/>
    </source>
</evidence>
<dbReference type="PANTHER" id="PTHR34220:SF7">
    <property type="entry name" value="SENSOR HISTIDINE KINASE YPDA"/>
    <property type="match status" value="1"/>
</dbReference>
<comment type="caution">
    <text evidence="5">The sequence shown here is derived from an EMBL/GenBank/DDBJ whole genome shotgun (WGS) entry which is preliminary data.</text>
</comment>
<keyword evidence="3" id="KW-1133">Transmembrane helix</keyword>
<keyword evidence="3" id="KW-0812">Transmembrane</keyword>
<evidence type="ECO:0000313" key="6">
    <source>
        <dbReference type="Proteomes" id="UP000016033"/>
    </source>
</evidence>
<feature type="region of interest" description="Disordered" evidence="2">
    <location>
        <begin position="299"/>
        <end position="327"/>
    </location>
</feature>
<feature type="transmembrane region" description="Helical" evidence="3">
    <location>
        <begin position="6"/>
        <end position="25"/>
    </location>
</feature>
<feature type="domain" description="Histidine kinase" evidence="4">
    <location>
        <begin position="288"/>
        <end position="385"/>
    </location>
</feature>
<dbReference type="EMBL" id="ATAO01000035">
    <property type="protein sequence ID" value="EQM85062.1"/>
    <property type="molecule type" value="Genomic_DNA"/>
</dbReference>
<name>T5KZ81_MICMQ</name>
<protein>
    <recommendedName>
        <fullName evidence="4">Histidine kinase domain-containing protein</fullName>
    </recommendedName>
</protein>
<dbReference type="SMART" id="SM00387">
    <property type="entry name" value="HATPase_c"/>
    <property type="match status" value="1"/>
</dbReference>
<reference evidence="5 6" key="1">
    <citation type="journal article" date="2013" name="Genome Announc.">
        <title>Whole-genome sequences of five oyster-associated bacteria show potential for crude oil hydrocarbon degradation.</title>
        <authorList>
            <person name="Chauhan A."/>
            <person name="Green S."/>
            <person name="Pathak A."/>
            <person name="Thomas J."/>
            <person name="Venkatramanan R."/>
        </authorList>
    </citation>
    <scope>NUCLEOTIDE SEQUENCE [LARGE SCALE GENOMIC DNA]</scope>
    <source>
        <strain evidence="5 6">MF109</strain>
    </source>
</reference>
<dbReference type="PROSITE" id="PS50109">
    <property type="entry name" value="HIS_KIN"/>
    <property type="match status" value="1"/>
</dbReference>